<dbReference type="CDD" id="cd02809">
    <property type="entry name" value="alpha_hydroxyacid_oxid_FMN"/>
    <property type="match status" value="1"/>
</dbReference>
<comment type="catalytic activity">
    <reaction evidence="6">
        <text>2-hydroxyoctanoate + O2 = 2-oxooctanoate + H2O2</text>
        <dbReference type="Rhea" id="RHEA:67940"/>
        <dbReference type="ChEBI" id="CHEBI:15379"/>
        <dbReference type="ChEBI" id="CHEBI:16240"/>
        <dbReference type="ChEBI" id="CHEBI:133514"/>
        <dbReference type="ChEBI" id="CHEBI:176689"/>
    </reaction>
    <physiologicalReaction direction="left-to-right" evidence="6">
        <dbReference type="Rhea" id="RHEA:67941"/>
    </physiologicalReaction>
</comment>
<feature type="binding site" evidence="8">
    <location>
        <position position="174"/>
    </location>
    <ligand>
        <name>FMN</name>
        <dbReference type="ChEBI" id="CHEBI:58210"/>
    </ligand>
</feature>
<dbReference type="GO" id="GO:0001561">
    <property type="term" value="P:fatty acid alpha-oxidation"/>
    <property type="evidence" value="ECO:0007669"/>
    <property type="project" value="TreeGrafter"/>
</dbReference>
<feature type="binding site" evidence="8">
    <location>
        <position position="148"/>
    </location>
    <ligand>
        <name>glyoxylate</name>
        <dbReference type="ChEBI" id="CHEBI:36655"/>
    </ligand>
</feature>
<dbReference type="InterPro" id="IPR000262">
    <property type="entry name" value="FMN-dep_DH"/>
</dbReference>
<evidence type="ECO:0000256" key="7">
    <source>
        <dbReference type="PIRSR" id="PIRSR000138-1"/>
    </source>
</evidence>
<protein>
    <recommendedName>
        <fullName evidence="2">(S)-2-hydroxy-acid oxidase</fullName>
        <ecNumber evidence="2">1.1.3.15</ecNumber>
    </recommendedName>
</protein>
<name>T1H367_MEGSC</name>
<evidence type="ECO:0000256" key="1">
    <source>
        <dbReference type="ARBA" id="ARBA00001917"/>
    </source>
</evidence>
<feature type="binding site" evidence="8">
    <location>
        <position position="235"/>
    </location>
    <ligand>
        <name>FMN</name>
        <dbReference type="ChEBI" id="CHEBI:58210"/>
    </ligand>
</feature>
<dbReference type="PANTHER" id="PTHR10578">
    <property type="entry name" value="S -2-HYDROXY-ACID OXIDASE-RELATED"/>
    <property type="match status" value="1"/>
</dbReference>
<dbReference type="Pfam" id="PF01070">
    <property type="entry name" value="FMN_dh"/>
    <property type="match status" value="1"/>
</dbReference>
<feature type="active site" description="Proton acceptor" evidence="7">
    <location>
        <position position="259"/>
    </location>
</feature>
<feature type="binding site" evidence="8">
    <location>
        <position position="146"/>
    </location>
    <ligand>
        <name>FMN</name>
        <dbReference type="ChEBI" id="CHEBI:58210"/>
    </ligand>
</feature>
<comment type="similarity">
    <text evidence="4">Belongs to the FMN-dependent alpha-hydroxy acid dehydrogenase family.</text>
</comment>
<evidence type="ECO:0000313" key="11">
    <source>
        <dbReference type="Proteomes" id="UP000015102"/>
    </source>
</evidence>
<proteinExistence type="inferred from homology"/>
<keyword evidence="8" id="KW-0288">FMN</keyword>
<evidence type="ECO:0000256" key="3">
    <source>
        <dbReference type="ARBA" id="ARBA00023002"/>
    </source>
</evidence>
<comment type="cofactor">
    <cofactor evidence="1">
        <name>FMN</name>
        <dbReference type="ChEBI" id="CHEBI:58210"/>
    </cofactor>
</comment>
<dbReference type="OMA" id="IRVHIDG"/>
<feature type="binding site" evidence="8">
    <location>
        <begin position="95"/>
        <end position="97"/>
    </location>
    <ligand>
        <name>FMN</name>
        <dbReference type="ChEBI" id="CHEBI:58210"/>
    </ligand>
</feature>
<evidence type="ECO:0000256" key="8">
    <source>
        <dbReference type="PIRSR" id="PIRSR000138-2"/>
    </source>
</evidence>
<dbReference type="PANTHER" id="PTHR10578:SF149">
    <property type="entry name" value="2-HYDROXYACID OXIDASE 2"/>
    <property type="match status" value="1"/>
</dbReference>
<dbReference type="SUPFAM" id="SSF51395">
    <property type="entry name" value="FMN-linked oxidoreductases"/>
    <property type="match status" value="1"/>
</dbReference>
<comment type="catalytic activity">
    <reaction evidence="5">
        <text>a (2S)-2-hydroxycarboxylate + O2 = a 2-oxocarboxylate + H2O2</text>
        <dbReference type="Rhea" id="RHEA:16789"/>
        <dbReference type="ChEBI" id="CHEBI:15379"/>
        <dbReference type="ChEBI" id="CHEBI:16240"/>
        <dbReference type="ChEBI" id="CHEBI:35179"/>
        <dbReference type="ChEBI" id="CHEBI:58123"/>
        <dbReference type="EC" id="1.1.3.15"/>
    </reaction>
    <physiologicalReaction direction="left-to-right" evidence="5">
        <dbReference type="Rhea" id="RHEA:16790"/>
    </physiologicalReaction>
</comment>
<evidence type="ECO:0000313" key="10">
    <source>
        <dbReference type="EnsemblMetazoa" id="MESCA010684-PA"/>
    </source>
</evidence>
<feature type="binding site" evidence="8">
    <location>
        <begin position="311"/>
        <end position="312"/>
    </location>
    <ligand>
        <name>FMN</name>
        <dbReference type="ChEBI" id="CHEBI:58210"/>
    </ligand>
</feature>
<dbReference type="EMBL" id="CAQQ02180449">
    <property type="status" value="NOT_ANNOTATED_CDS"/>
    <property type="molecule type" value="Genomic_DNA"/>
</dbReference>
<dbReference type="GO" id="GO:0005782">
    <property type="term" value="C:peroxisomal matrix"/>
    <property type="evidence" value="ECO:0007669"/>
    <property type="project" value="TreeGrafter"/>
</dbReference>
<dbReference type="InterPro" id="IPR013785">
    <property type="entry name" value="Aldolase_TIM"/>
</dbReference>
<dbReference type="PROSITE" id="PS51349">
    <property type="entry name" value="FMN_HYDROXY_ACID_DH_2"/>
    <property type="match status" value="1"/>
</dbReference>
<evidence type="ECO:0000259" key="9">
    <source>
        <dbReference type="PROSITE" id="PS51349"/>
    </source>
</evidence>
<feature type="binding site" evidence="8">
    <location>
        <position position="257"/>
    </location>
    <ligand>
        <name>FMN</name>
        <dbReference type="ChEBI" id="CHEBI:58210"/>
    </ligand>
</feature>
<dbReference type="Gene3D" id="3.20.20.70">
    <property type="entry name" value="Aldolase class I"/>
    <property type="match status" value="1"/>
</dbReference>
<dbReference type="EnsemblMetazoa" id="MESCA010684-RA">
    <property type="protein sequence ID" value="MESCA010684-PA"/>
    <property type="gene ID" value="MESCA010684"/>
</dbReference>
<dbReference type="AlphaFoldDB" id="T1H367"/>
<dbReference type="GO" id="GO:0003973">
    <property type="term" value="F:(S)-2-hydroxy-acid oxidase activity"/>
    <property type="evidence" value="ECO:0007669"/>
    <property type="project" value="UniProtKB-EC"/>
</dbReference>
<dbReference type="InterPro" id="IPR037396">
    <property type="entry name" value="FMN_HAD"/>
</dbReference>
<dbReference type="STRING" id="36166.T1H367"/>
<evidence type="ECO:0000256" key="5">
    <source>
        <dbReference type="ARBA" id="ARBA00029325"/>
    </source>
</evidence>
<reference evidence="10" key="2">
    <citation type="submission" date="2015-06" db="UniProtKB">
        <authorList>
            <consortium name="EnsemblMetazoa"/>
        </authorList>
    </citation>
    <scope>IDENTIFICATION</scope>
</reference>
<accession>T1H367</accession>
<keyword evidence="11" id="KW-1185">Reference proteome</keyword>
<keyword evidence="3" id="KW-0560">Oxidoreductase</keyword>
<dbReference type="InterPro" id="IPR012133">
    <property type="entry name" value="Alpha-hydoxy_acid_DH_FMN"/>
</dbReference>
<keyword evidence="8" id="KW-0285">Flavoprotein</keyword>
<evidence type="ECO:0000256" key="2">
    <source>
        <dbReference type="ARBA" id="ARBA00013087"/>
    </source>
</evidence>
<sequence length="373" mass="40894">MSFIRTHSVVLSLSTKRDLKDIRSYNVDQITCFVGSKLLYCGCQIEKAQKISRKTDKRALEDILIRPSYFQDVSNISMKTSILGQELALPFGIGPVAMQKVVHTDGEVASAKAAGSKGSIFVLSSFSTTSIEEIAEKAPETEKWLQMYIFKNRTLNSELIKRAENGNFSAIVITVDVPSRGKVCLQYPDFNLPEDLELENFPEGTENPSELISSAFSLDDLKWIINSTNLPVFAKGILTKEGARMARDAGCKGVIVSTHGGVDRTPSSIESLPEVVKAVGEDTIVMFDSGIRGGDDIYKAIAFGAKYVFLGRPALFGLAVDGQKGVEGVLDTLKDELENVMALSGCASLSDIKRDKVVHWKYYQNLLRSGDEL</sequence>
<dbReference type="Proteomes" id="UP000015102">
    <property type="component" value="Unassembled WGS sequence"/>
</dbReference>
<feature type="binding site" evidence="8">
    <location>
        <position position="124"/>
    </location>
    <ligand>
        <name>FMN</name>
        <dbReference type="ChEBI" id="CHEBI:58210"/>
    </ligand>
</feature>
<feature type="domain" description="FMN hydroxy acid dehydrogenase" evidence="9">
    <location>
        <begin position="16"/>
        <end position="362"/>
    </location>
</feature>
<reference evidence="11" key="1">
    <citation type="submission" date="2013-02" db="EMBL/GenBank/DDBJ databases">
        <authorList>
            <person name="Hughes D."/>
        </authorList>
    </citation>
    <scope>NUCLEOTIDE SEQUENCE</scope>
    <source>
        <strain>Durham</strain>
        <strain evidence="11">NC isolate 2 -- Noor lab</strain>
    </source>
</reference>
<dbReference type="EC" id="1.1.3.15" evidence="2"/>
<dbReference type="FunFam" id="3.20.20.70:FF:000056">
    <property type="entry name" value="hydroxyacid oxidase 2"/>
    <property type="match status" value="1"/>
</dbReference>
<dbReference type="PIRSF" id="PIRSF000138">
    <property type="entry name" value="Al-hdrx_acd_dh"/>
    <property type="match status" value="1"/>
</dbReference>
<dbReference type="HOGENOM" id="CLU_020639_6_1_1"/>
<feature type="binding site" evidence="8">
    <location>
        <begin position="288"/>
        <end position="292"/>
    </location>
    <ligand>
        <name>FMN</name>
        <dbReference type="ChEBI" id="CHEBI:58210"/>
    </ligand>
</feature>
<feature type="binding site" evidence="8">
    <location>
        <position position="259"/>
    </location>
    <ligand>
        <name>glyoxylate</name>
        <dbReference type="ChEBI" id="CHEBI:36655"/>
    </ligand>
</feature>
<evidence type="ECO:0000256" key="6">
    <source>
        <dbReference type="ARBA" id="ARBA00029327"/>
    </source>
</evidence>
<dbReference type="GO" id="GO:0010181">
    <property type="term" value="F:FMN binding"/>
    <property type="evidence" value="ECO:0007669"/>
    <property type="project" value="InterPro"/>
</dbReference>
<organism evidence="10 11">
    <name type="scientific">Megaselia scalaris</name>
    <name type="common">Humpbacked fly</name>
    <name type="synonym">Phora scalaris</name>
    <dbReference type="NCBI Taxonomy" id="36166"/>
    <lineage>
        <taxon>Eukaryota</taxon>
        <taxon>Metazoa</taxon>
        <taxon>Ecdysozoa</taxon>
        <taxon>Arthropoda</taxon>
        <taxon>Hexapoda</taxon>
        <taxon>Insecta</taxon>
        <taxon>Pterygota</taxon>
        <taxon>Neoptera</taxon>
        <taxon>Endopterygota</taxon>
        <taxon>Diptera</taxon>
        <taxon>Brachycera</taxon>
        <taxon>Muscomorpha</taxon>
        <taxon>Platypezoidea</taxon>
        <taxon>Phoridae</taxon>
        <taxon>Megaseliini</taxon>
        <taxon>Megaselia</taxon>
    </lineage>
</organism>
<evidence type="ECO:0000256" key="4">
    <source>
        <dbReference type="ARBA" id="ARBA00024042"/>
    </source>
</evidence>